<dbReference type="EMBL" id="AP015030">
    <property type="protein sequence ID" value="BAW26958.1"/>
    <property type="molecule type" value="Genomic_DNA"/>
</dbReference>
<reference evidence="1 2" key="1">
    <citation type="submission" date="2015-11" db="EMBL/GenBank/DDBJ databases">
        <title>Complete genome sequencing of a biphenyl-degrading bacterium, Pseudomonas putida KF715 (=NBRC110667).</title>
        <authorList>
            <person name="Suenaga H."/>
            <person name="Fujihara N."/>
            <person name="Watanabe T."/>
            <person name="Hirose J."/>
            <person name="Kimura N."/>
            <person name="Yamazoe A."/>
            <person name="Hosoyama A."/>
            <person name="Shimodaira J."/>
            <person name="Furukawa K."/>
        </authorList>
    </citation>
    <scope>NUCLEOTIDE SEQUENCE [LARGE SCALE GENOMIC DNA]</scope>
    <source>
        <strain evidence="1 2">KF715</strain>
        <plasmid evidence="2">Plasmid pkf715a dna</plasmid>
    </source>
</reference>
<geneLocation type="plasmid" evidence="2">
    <name>pkf715a dna</name>
</geneLocation>
<keyword evidence="1" id="KW-0614">Plasmid</keyword>
<gene>
    <name evidence="1" type="ORF">KF715C_pA4530</name>
</gene>
<dbReference type="Proteomes" id="UP000218731">
    <property type="component" value="Plasmid pKF715A"/>
</dbReference>
<evidence type="ECO:0000313" key="2">
    <source>
        <dbReference type="Proteomes" id="UP000218731"/>
    </source>
</evidence>
<accession>A0A1L7NNA2</accession>
<dbReference type="RefSeq" id="WP_073937686.1">
    <property type="nucleotide sequence ID" value="NZ_AP015030.1"/>
</dbReference>
<sequence length="374" mass="42259">MHDIQVARLRSKYPAEFTTEQAAMAVARAYGYRSLDLNTLELSDPVAGLQYVRPYAEMLKQDPVHQLMDFMRMSLNLSLSQNEDVRRGVPERNIVAAMCGFSNFDALLNYARSDPVDPNTTDRDMLAKFQGRYGYYAPIQYLLGRYVHEHCLVIQPDAEKAQRFVDQEVILNPLENTKVVILRDDPRGADWLSVMSRNVPSLRGELDATYEDRALKAMGNANALVSLVEPALYSLPDLVAAHSDLLAKDSPDGRTLIVDVQRLRLDPNELDTGFAAATESGIHVVVIVRQPNADLWKRTGIHLIFGFDKDIQESYLEMDKYIGYASPYVGFKRGKMQYLYHSEQSGGRFGAMDLIPDDEKTKSLLERMKDAIRG</sequence>
<name>A0A1L7NNA2_PSEPU</name>
<evidence type="ECO:0000313" key="1">
    <source>
        <dbReference type="EMBL" id="BAW26958.1"/>
    </source>
</evidence>
<organism evidence="1 2">
    <name type="scientific">Pseudomonas putida</name>
    <name type="common">Arthrobacter siderocapsulatus</name>
    <dbReference type="NCBI Taxonomy" id="303"/>
    <lineage>
        <taxon>Bacteria</taxon>
        <taxon>Pseudomonadati</taxon>
        <taxon>Pseudomonadota</taxon>
        <taxon>Gammaproteobacteria</taxon>
        <taxon>Pseudomonadales</taxon>
        <taxon>Pseudomonadaceae</taxon>
        <taxon>Pseudomonas</taxon>
    </lineage>
</organism>
<dbReference type="AlphaFoldDB" id="A0A1L7NNA2"/>
<protein>
    <submittedName>
        <fullName evidence="1">Uncharacterized protein</fullName>
    </submittedName>
</protein>
<proteinExistence type="predicted"/>